<dbReference type="RefSeq" id="WP_139226387.1">
    <property type="nucleotide sequence ID" value="NZ_FOSK01000013.1"/>
</dbReference>
<gene>
    <name evidence="1" type="ORF">SAMN04488518_11386</name>
</gene>
<evidence type="ECO:0000313" key="2">
    <source>
        <dbReference type="Proteomes" id="UP000199598"/>
    </source>
</evidence>
<name>A0A1I4E2T3_9HYPH</name>
<dbReference type="EMBL" id="FOSK01000013">
    <property type="protein sequence ID" value="SFK98887.1"/>
    <property type="molecule type" value="Genomic_DNA"/>
</dbReference>
<evidence type="ECO:0000313" key="1">
    <source>
        <dbReference type="EMBL" id="SFK98887.1"/>
    </source>
</evidence>
<comment type="caution">
    <text evidence="1">The sequence shown here is derived from an EMBL/GenBank/DDBJ whole genome shotgun (WGS) entry which is preliminary data.</text>
</comment>
<organism evidence="1 2">
    <name type="scientific">Pseudovibrio ascidiaceicola</name>
    <dbReference type="NCBI Taxonomy" id="285279"/>
    <lineage>
        <taxon>Bacteria</taxon>
        <taxon>Pseudomonadati</taxon>
        <taxon>Pseudomonadota</taxon>
        <taxon>Alphaproteobacteria</taxon>
        <taxon>Hyphomicrobiales</taxon>
        <taxon>Stappiaceae</taxon>
        <taxon>Pseudovibrio</taxon>
    </lineage>
</organism>
<sequence>MRKSAILIDADVSTEELIKARGIAATIVKNYGPDYLPVFNRVHELIVEREQQQKELDLALRYALPGT</sequence>
<accession>A0A1I4E2T3</accession>
<dbReference type="Proteomes" id="UP000199598">
    <property type="component" value="Unassembled WGS sequence"/>
</dbReference>
<reference evidence="1 2" key="1">
    <citation type="submission" date="2016-10" db="EMBL/GenBank/DDBJ databases">
        <authorList>
            <person name="Varghese N."/>
            <person name="Submissions S."/>
        </authorList>
    </citation>
    <scope>NUCLEOTIDE SEQUENCE [LARGE SCALE GENOMIC DNA]</scope>
    <source>
        <strain evidence="1 2">DSM 16392</strain>
    </source>
</reference>
<keyword evidence="2" id="KW-1185">Reference proteome</keyword>
<proteinExistence type="predicted"/>
<protein>
    <submittedName>
        <fullName evidence="1">Uncharacterized protein</fullName>
    </submittedName>
</protein>